<protein>
    <submittedName>
        <fullName evidence="1">Uncharacterized protein</fullName>
    </submittedName>
</protein>
<sequence>MEKKKLGPDHYRYVDEIGPDGLEVHCITYQVIGETAQCWYIADDYTVNMINGYQHSWTAEAVKKRRKRVSKDSGGKRFAYPDKAHALRSYKIRKSRQLGHAELTLERARAALGYFGDLSVTNEAPVADKLIIPNEHIQGLGWGYC</sequence>
<dbReference type="Proteomes" id="UP000199665">
    <property type="component" value="Unassembled WGS sequence"/>
</dbReference>
<name>A0ABY0XRY7_9PSED</name>
<evidence type="ECO:0000313" key="1">
    <source>
        <dbReference type="EMBL" id="SEC02199.1"/>
    </source>
</evidence>
<dbReference type="EMBL" id="FNRV01000001">
    <property type="protein sequence ID" value="SEC02199.1"/>
    <property type="molecule type" value="Genomic_DNA"/>
</dbReference>
<reference evidence="1 2" key="1">
    <citation type="submission" date="2016-10" db="EMBL/GenBank/DDBJ databases">
        <authorList>
            <person name="Varghese N."/>
            <person name="Submissions S."/>
        </authorList>
    </citation>
    <scope>NUCLEOTIDE SEQUENCE [LARGE SCALE GENOMIC DNA]</scope>
    <source>
        <strain evidence="1 2">DSM 18327</strain>
    </source>
</reference>
<evidence type="ECO:0000313" key="2">
    <source>
        <dbReference type="Proteomes" id="UP000199665"/>
    </source>
</evidence>
<comment type="caution">
    <text evidence="1">The sequence shown here is derived from an EMBL/GenBank/DDBJ whole genome shotgun (WGS) entry which is preliminary data.</text>
</comment>
<keyword evidence="2" id="KW-1185">Reference proteome</keyword>
<dbReference type="RefSeq" id="WP_090463587.1">
    <property type="nucleotide sequence ID" value="NZ_FNRV01000001.1"/>
</dbReference>
<gene>
    <name evidence="1" type="ORF">SAMN05216205_1255</name>
</gene>
<proteinExistence type="predicted"/>
<accession>A0ABY0XRY7</accession>
<organism evidence="1 2">
    <name type="scientific">Pseudomonas mohnii</name>
    <dbReference type="NCBI Taxonomy" id="395600"/>
    <lineage>
        <taxon>Bacteria</taxon>
        <taxon>Pseudomonadati</taxon>
        <taxon>Pseudomonadota</taxon>
        <taxon>Gammaproteobacteria</taxon>
        <taxon>Pseudomonadales</taxon>
        <taxon>Pseudomonadaceae</taxon>
        <taxon>Pseudomonas</taxon>
    </lineage>
</organism>